<dbReference type="EMBL" id="LAZR01034978">
    <property type="protein sequence ID" value="KKL28771.1"/>
    <property type="molecule type" value="Genomic_DNA"/>
</dbReference>
<feature type="transmembrane region" description="Helical" evidence="1">
    <location>
        <begin position="6"/>
        <end position="28"/>
    </location>
</feature>
<keyword evidence="1" id="KW-1133">Transmembrane helix</keyword>
<feature type="non-terminal residue" evidence="2">
    <location>
        <position position="1"/>
    </location>
</feature>
<evidence type="ECO:0000256" key="1">
    <source>
        <dbReference type="SAM" id="Phobius"/>
    </source>
</evidence>
<evidence type="ECO:0000313" key="2">
    <source>
        <dbReference type="EMBL" id="KKL28771.1"/>
    </source>
</evidence>
<comment type="caution">
    <text evidence="2">The sequence shown here is derived from an EMBL/GenBank/DDBJ whole genome shotgun (WGS) entry which is preliminary data.</text>
</comment>
<name>A0A0F9EG15_9ZZZZ</name>
<dbReference type="AlphaFoldDB" id="A0A0F9EG15"/>
<organism evidence="2">
    <name type="scientific">marine sediment metagenome</name>
    <dbReference type="NCBI Taxonomy" id="412755"/>
    <lineage>
        <taxon>unclassified sequences</taxon>
        <taxon>metagenomes</taxon>
        <taxon>ecological metagenomes</taxon>
    </lineage>
</organism>
<keyword evidence="1" id="KW-0472">Membrane</keyword>
<reference evidence="2" key="1">
    <citation type="journal article" date="2015" name="Nature">
        <title>Complex archaea that bridge the gap between prokaryotes and eukaryotes.</title>
        <authorList>
            <person name="Spang A."/>
            <person name="Saw J.H."/>
            <person name="Jorgensen S.L."/>
            <person name="Zaremba-Niedzwiedzka K."/>
            <person name="Martijn J."/>
            <person name="Lind A.E."/>
            <person name="van Eijk R."/>
            <person name="Schleper C."/>
            <person name="Guy L."/>
            <person name="Ettema T.J."/>
        </authorList>
    </citation>
    <scope>NUCLEOTIDE SEQUENCE</scope>
</reference>
<protein>
    <submittedName>
        <fullName evidence="2">Uncharacterized protein</fullName>
    </submittedName>
</protein>
<accession>A0A0F9EG15</accession>
<gene>
    <name evidence="2" type="ORF">LCGC14_2371830</name>
</gene>
<proteinExistence type="predicted"/>
<keyword evidence="1" id="KW-0812">Transmembrane</keyword>
<sequence>QFFPPLIVAAPRLYCFVVGISLAATVGVTSRMYFRYIDLTDKEYLELAETFVLMG</sequence>